<feature type="region of interest" description="Disordered" evidence="6">
    <location>
        <begin position="667"/>
        <end position="730"/>
    </location>
</feature>
<keyword evidence="9" id="KW-1185">Reference proteome</keyword>
<protein>
    <recommendedName>
        <fullName evidence="3">Serine/threonine kinase-like domain-containing protein STKLD1</fullName>
    </recommendedName>
    <alternativeName>
        <fullName evidence="5">Serine/threonine kinase-like domain-containing protein 1</fullName>
    </alternativeName>
    <alternativeName>
        <fullName evidence="4">Sugen kinase 071</fullName>
    </alternativeName>
</protein>
<evidence type="ECO:0000256" key="2">
    <source>
        <dbReference type="ARBA" id="ARBA00022840"/>
    </source>
</evidence>
<dbReference type="PANTHER" id="PTHR24363">
    <property type="entry name" value="SERINE/THREONINE PROTEIN KINASE"/>
    <property type="match status" value="1"/>
</dbReference>
<dbReference type="GeneID" id="100404595"/>
<dbReference type="AlphaFoldDB" id="A0A5F4W6A9"/>
<evidence type="ECO:0000313" key="9">
    <source>
        <dbReference type="Proteomes" id="UP000008225"/>
    </source>
</evidence>
<reference evidence="8" key="2">
    <citation type="submission" date="2025-08" db="UniProtKB">
        <authorList>
            <consortium name="Ensembl"/>
        </authorList>
    </citation>
    <scope>IDENTIFICATION</scope>
</reference>
<dbReference type="Ensembl" id="ENSCJAT00000104891.2">
    <property type="protein sequence ID" value="ENSCJAP00000073384.2"/>
    <property type="gene ID" value="ENSCJAG00000009746.5"/>
</dbReference>
<organism evidence="8 9">
    <name type="scientific">Callithrix jacchus</name>
    <name type="common">White-tufted-ear marmoset</name>
    <name type="synonym">Simia Jacchus</name>
    <dbReference type="NCBI Taxonomy" id="9483"/>
    <lineage>
        <taxon>Eukaryota</taxon>
        <taxon>Metazoa</taxon>
        <taxon>Chordata</taxon>
        <taxon>Craniata</taxon>
        <taxon>Vertebrata</taxon>
        <taxon>Euteleostomi</taxon>
        <taxon>Mammalia</taxon>
        <taxon>Eutheria</taxon>
        <taxon>Euarchontoglires</taxon>
        <taxon>Primates</taxon>
        <taxon>Haplorrhini</taxon>
        <taxon>Platyrrhini</taxon>
        <taxon>Cebidae</taxon>
        <taxon>Callitrichinae</taxon>
        <taxon>Callithrix</taxon>
        <taxon>Callithrix</taxon>
    </lineage>
</organism>
<evidence type="ECO:0000256" key="3">
    <source>
        <dbReference type="ARBA" id="ARBA00072818"/>
    </source>
</evidence>
<sequence length="730" mass="81227">MLGAGSVRWLPARGNRSPRAPREPMEKYQVLYELNPGALGVNLVVEEMETKVKRVIKQVECLDDHDANKALQELMPLLKLQHAHISVYQELFITWNSEISSPFLCLVMEFNKVTFQEVITDKREAKEIIDAEWLQNVLGQVLDALEYLHHLDIIHRNLKPSNIILVSSDCCKLQDLSSNALMTNKAKWNIRAEEDPFHKSWMAPEALSFSFSQKSDIWSLGCIVLDMTSCSFMDGTEAMHLRKSLRESPGSLKRILKTMEEKQIPDSETFRNLLPLMLQLNPSDRITIKDVVHITFVSGSFKSSCISLTLYRQMLPVSITDMLLAGNVASILEAMQNFSSWPEVQLRAMKRFLKMPADQLGLPWPPELVEVVLTTMELHDRVLDIQLCACSLLLHLLGQALVLDPEAKVPCNQAITSSLLRCLRSHPEEEQLLVMVYSLLAITTTQESVSEELQNAGLLDHILEHLHSSLQSRDVCVSGLGLLWALLLDAVIVNKGTLEEVPDLISQVLATYPADAEMAEASCAVFWLLSLLGCIKEQQFEQVVALLLQSVRLCQDRVLLVNSAYRGLARLVKVSELAAFKVVVQEEGSSGLSLIKETYQLHRDDPEVVENVGMLLVHLASYEEILPELVSSGMKALVQEIKERFTSSQELVSSAEKVLLRLEAATSLSPDAGEKTDTPQTPPPQAPAPCPSFPWATVSLGSGEGSPGPSMRTSHSSQGTNKEAEGQFPL</sequence>
<reference evidence="8" key="3">
    <citation type="submission" date="2025-09" db="UniProtKB">
        <authorList>
            <consortium name="Ensembl"/>
        </authorList>
    </citation>
    <scope>IDENTIFICATION</scope>
</reference>
<dbReference type="Gene3D" id="1.10.510.10">
    <property type="entry name" value="Transferase(Phosphotransferase) domain 1"/>
    <property type="match status" value="1"/>
</dbReference>
<evidence type="ECO:0000256" key="4">
    <source>
        <dbReference type="ARBA" id="ARBA00079669"/>
    </source>
</evidence>
<dbReference type="Proteomes" id="UP000008225">
    <property type="component" value="Chromosome 1"/>
</dbReference>
<reference evidence="8" key="1">
    <citation type="submission" date="2009-03" db="EMBL/GenBank/DDBJ databases">
        <authorList>
            <person name="Warren W."/>
            <person name="Ye L."/>
            <person name="Minx P."/>
            <person name="Worley K."/>
            <person name="Gibbs R."/>
            <person name="Wilson R.K."/>
        </authorList>
    </citation>
    <scope>NUCLEOTIDE SEQUENCE [LARGE SCALE GENOMIC DNA]</scope>
</reference>
<dbReference type="SUPFAM" id="SSF56112">
    <property type="entry name" value="Protein kinase-like (PK-like)"/>
    <property type="match status" value="1"/>
</dbReference>
<dbReference type="InParanoid" id="A0A5F4W6A9"/>
<gene>
    <name evidence="8" type="primary">STKLD1</name>
</gene>
<dbReference type="PROSITE" id="PS50011">
    <property type="entry name" value="PROTEIN_KINASE_DOM"/>
    <property type="match status" value="1"/>
</dbReference>
<evidence type="ECO:0000313" key="8">
    <source>
        <dbReference type="Ensembl" id="ENSCJAP00000073384.2"/>
    </source>
</evidence>
<dbReference type="FunFam" id="3.30.200.20:FF:000783">
    <property type="entry name" value="RGD1307355 protein"/>
    <property type="match status" value="1"/>
</dbReference>
<dbReference type="Gene3D" id="3.30.200.20">
    <property type="entry name" value="Phosphorylase Kinase, domain 1"/>
    <property type="match status" value="1"/>
</dbReference>
<dbReference type="Pfam" id="PF00069">
    <property type="entry name" value="Pkinase"/>
    <property type="match status" value="1"/>
</dbReference>
<dbReference type="FunFam" id="1.10.510.10:FF:000911">
    <property type="entry name" value="Serine/threonine kinase like domain containing 1"/>
    <property type="match status" value="1"/>
</dbReference>
<dbReference type="InterPro" id="IPR011989">
    <property type="entry name" value="ARM-like"/>
</dbReference>
<dbReference type="OMA" id="MDSTEAM"/>
<dbReference type="InterPro" id="IPR000719">
    <property type="entry name" value="Prot_kinase_dom"/>
</dbReference>
<dbReference type="STRING" id="9483.ENSCJAP00000073384"/>
<dbReference type="InterPro" id="IPR011009">
    <property type="entry name" value="Kinase-like_dom_sf"/>
</dbReference>
<accession>A0A5F4W6A9</accession>
<keyword evidence="2" id="KW-0067">ATP-binding</keyword>
<proteinExistence type="predicted"/>
<evidence type="ECO:0000256" key="6">
    <source>
        <dbReference type="SAM" id="MobiDB-lite"/>
    </source>
</evidence>
<dbReference type="CTD" id="169436"/>
<evidence type="ECO:0000256" key="1">
    <source>
        <dbReference type="ARBA" id="ARBA00022741"/>
    </source>
</evidence>
<dbReference type="FunCoup" id="A0A5F4W6A9">
    <property type="interactions" value="317"/>
</dbReference>
<dbReference type="SUPFAM" id="SSF48371">
    <property type="entry name" value="ARM repeat"/>
    <property type="match status" value="1"/>
</dbReference>
<dbReference type="Bgee" id="ENSCJAG00000009746">
    <property type="expression patterns" value="Expressed in liver and 6 other cell types or tissues"/>
</dbReference>
<evidence type="ECO:0000259" key="7">
    <source>
        <dbReference type="PROSITE" id="PS50011"/>
    </source>
</evidence>
<keyword evidence="1" id="KW-0547">Nucleotide-binding</keyword>
<dbReference type="CDD" id="cd00180">
    <property type="entry name" value="PKc"/>
    <property type="match status" value="1"/>
</dbReference>
<feature type="domain" description="Protein kinase" evidence="7">
    <location>
        <begin position="28"/>
        <end position="296"/>
    </location>
</feature>
<dbReference type="GO" id="GO:0004674">
    <property type="term" value="F:protein serine/threonine kinase activity"/>
    <property type="evidence" value="ECO:0007669"/>
    <property type="project" value="TreeGrafter"/>
</dbReference>
<name>A0A5F4W6A9_CALJA</name>
<dbReference type="PANTHER" id="PTHR24363:SF5">
    <property type="entry name" value="SERINE_THREONINE KINASE-LIKE DOMAIN-CONTAINING PROTEIN STKLD1"/>
    <property type="match status" value="1"/>
</dbReference>
<evidence type="ECO:0000256" key="5">
    <source>
        <dbReference type="ARBA" id="ARBA00081628"/>
    </source>
</evidence>
<dbReference type="Gene3D" id="1.25.10.10">
    <property type="entry name" value="Leucine-rich Repeat Variant"/>
    <property type="match status" value="1"/>
</dbReference>
<dbReference type="RefSeq" id="XP_035117832.1">
    <property type="nucleotide sequence ID" value="XM_035261941.2"/>
</dbReference>
<feature type="compositionally biased region" description="Polar residues" evidence="6">
    <location>
        <begin position="711"/>
        <end position="721"/>
    </location>
</feature>
<dbReference type="FunFam" id="1.25.10.10:FF:000579">
    <property type="entry name" value="Serine/threonine kinase like domain containing 1"/>
    <property type="match status" value="1"/>
</dbReference>
<feature type="compositionally biased region" description="Pro residues" evidence="6">
    <location>
        <begin position="680"/>
        <end position="692"/>
    </location>
</feature>
<dbReference type="InterPro" id="IPR016024">
    <property type="entry name" value="ARM-type_fold"/>
</dbReference>
<dbReference type="GeneTree" id="ENSGT00390000018038"/>
<dbReference type="GO" id="GO:0005524">
    <property type="term" value="F:ATP binding"/>
    <property type="evidence" value="ECO:0007669"/>
    <property type="project" value="UniProtKB-KW"/>
</dbReference>